<evidence type="ECO:0000313" key="2">
    <source>
        <dbReference type="EMBL" id="JAO07117.1"/>
    </source>
</evidence>
<feature type="signal peptide" evidence="1">
    <location>
        <begin position="1"/>
        <end position="18"/>
    </location>
</feature>
<sequence>FLFSSWILIEVTISVALSAGSLGGHSKKHMPCINSALKELHSGNHQTCALQARRMTHSSLGCHGVSCSRFQSNQQLRPTIICVKCTIYLSSLLNTAISFFLGGKDEART</sequence>
<dbReference type="EMBL" id="GBYX01474547">
    <property type="protein sequence ID" value="JAO07117.1"/>
    <property type="molecule type" value="Transcribed_RNA"/>
</dbReference>
<feature type="non-terminal residue" evidence="2">
    <location>
        <position position="1"/>
    </location>
</feature>
<protein>
    <submittedName>
        <fullName evidence="2">PPUP7320</fullName>
    </submittedName>
</protein>
<keyword evidence="1" id="KW-0732">Signal</keyword>
<dbReference type="AlphaFoldDB" id="A0A0S7EXQ9"/>
<feature type="chain" id="PRO_5006635098" evidence="1">
    <location>
        <begin position="19"/>
        <end position="109"/>
    </location>
</feature>
<accession>A0A0S7EXQ9</accession>
<evidence type="ECO:0000256" key="1">
    <source>
        <dbReference type="SAM" id="SignalP"/>
    </source>
</evidence>
<name>A0A0S7EXQ9_9TELE</name>
<reference evidence="2" key="1">
    <citation type="submission" date="2014-12" db="EMBL/GenBank/DDBJ databases">
        <title>Parallel Evolution in Life History Adaptation Evident in the Tissue-Specific Poeciliopsis prolifica transcriptome.</title>
        <authorList>
            <person name="Jue N.K."/>
            <person name="Foley R.J."/>
            <person name="Obergfell C."/>
            <person name="Reznick D.N."/>
            <person name="O'Neill R.J."/>
            <person name="O'Neill M.J."/>
        </authorList>
    </citation>
    <scope>NUCLEOTIDE SEQUENCE</scope>
</reference>
<proteinExistence type="predicted"/>
<gene>
    <name evidence="2" type="primary">PPUP7320</name>
</gene>
<organism evidence="2">
    <name type="scientific">Poeciliopsis prolifica</name>
    <name type="common">blackstripe livebearer</name>
    <dbReference type="NCBI Taxonomy" id="188132"/>
    <lineage>
        <taxon>Eukaryota</taxon>
        <taxon>Metazoa</taxon>
        <taxon>Chordata</taxon>
        <taxon>Craniata</taxon>
        <taxon>Vertebrata</taxon>
        <taxon>Euteleostomi</taxon>
        <taxon>Actinopterygii</taxon>
        <taxon>Neopterygii</taxon>
        <taxon>Teleostei</taxon>
        <taxon>Neoteleostei</taxon>
        <taxon>Acanthomorphata</taxon>
        <taxon>Ovalentaria</taxon>
        <taxon>Atherinomorphae</taxon>
        <taxon>Cyprinodontiformes</taxon>
        <taxon>Poeciliidae</taxon>
        <taxon>Poeciliinae</taxon>
        <taxon>Poeciliopsis</taxon>
    </lineage>
</organism>